<dbReference type="OrthoDB" id="186663at2"/>
<evidence type="ECO:0000259" key="3">
    <source>
        <dbReference type="Pfam" id="PF13439"/>
    </source>
</evidence>
<evidence type="ECO:0000313" key="5">
    <source>
        <dbReference type="Proteomes" id="UP000198615"/>
    </source>
</evidence>
<dbReference type="AlphaFoldDB" id="A0A8G2EV44"/>
<dbReference type="Proteomes" id="UP000198615">
    <property type="component" value="Unassembled WGS sequence"/>
</dbReference>
<evidence type="ECO:0000259" key="2">
    <source>
        <dbReference type="Pfam" id="PF00534"/>
    </source>
</evidence>
<feature type="domain" description="Glycosyltransferase subfamily 4-like N-terminal" evidence="3">
    <location>
        <begin position="74"/>
        <end position="156"/>
    </location>
</feature>
<reference evidence="4 5" key="1">
    <citation type="submission" date="2016-10" db="EMBL/GenBank/DDBJ databases">
        <authorList>
            <person name="Varghese N."/>
            <person name="Submissions S."/>
        </authorList>
    </citation>
    <scope>NUCLEOTIDE SEQUENCE [LARGE SCALE GENOMIC DNA]</scope>
    <source>
        <strain evidence="4 5">DSM 18839</strain>
    </source>
</reference>
<dbReference type="CDD" id="cd03801">
    <property type="entry name" value="GT4_PimA-like"/>
    <property type="match status" value="1"/>
</dbReference>
<evidence type="ECO:0000313" key="4">
    <source>
        <dbReference type="EMBL" id="SDF68887.1"/>
    </source>
</evidence>
<feature type="domain" description="Glycosyl transferase family 1" evidence="2">
    <location>
        <begin position="169"/>
        <end position="325"/>
    </location>
</feature>
<organism evidence="4 5">
    <name type="scientific">Thalassobaculum litoreum DSM 18839</name>
    <dbReference type="NCBI Taxonomy" id="1123362"/>
    <lineage>
        <taxon>Bacteria</taxon>
        <taxon>Pseudomonadati</taxon>
        <taxon>Pseudomonadota</taxon>
        <taxon>Alphaproteobacteria</taxon>
        <taxon>Rhodospirillales</taxon>
        <taxon>Thalassobaculaceae</taxon>
        <taxon>Thalassobaculum</taxon>
    </lineage>
</organism>
<dbReference type="PANTHER" id="PTHR46401">
    <property type="entry name" value="GLYCOSYLTRANSFERASE WBBK-RELATED"/>
    <property type="match status" value="1"/>
</dbReference>
<dbReference type="Gene3D" id="3.40.50.2000">
    <property type="entry name" value="Glycogen Phosphorylase B"/>
    <property type="match status" value="2"/>
</dbReference>
<proteinExistence type="predicted"/>
<name>A0A8G2EV44_9PROT</name>
<keyword evidence="5" id="KW-1185">Reference proteome</keyword>
<evidence type="ECO:0000256" key="1">
    <source>
        <dbReference type="ARBA" id="ARBA00022679"/>
    </source>
</evidence>
<dbReference type="InterPro" id="IPR028098">
    <property type="entry name" value="Glyco_trans_4-like_N"/>
</dbReference>
<accession>A0A8G2EV44</accession>
<dbReference type="Pfam" id="PF13439">
    <property type="entry name" value="Glyco_transf_4"/>
    <property type="match status" value="1"/>
</dbReference>
<dbReference type="GO" id="GO:0016757">
    <property type="term" value="F:glycosyltransferase activity"/>
    <property type="evidence" value="ECO:0007669"/>
    <property type="project" value="TreeGrafter"/>
</dbReference>
<dbReference type="RefSeq" id="WP_093150086.1">
    <property type="nucleotide sequence ID" value="NZ_FNBW01000005.1"/>
</dbReference>
<protein>
    <submittedName>
        <fullName evidence="4">Glycosyltransferase involved in cell wall bisynthesis</fullName>
    </submittedName>
</protein>
<dbReference type="InterPro" id="IPR001296">
    <property type="entry name" value="Glyco_trans_1"/>
</dbReference>
<comment type="caution">
    <text evidence="4">The sequence shown here is derived from an EMBL/GenBank/DDBJ whole genome shotgun (WGS) entry which is preliminary data.</text>
</comment>
<dbReference type="GO" id="GO:0009103">
    <property type="term" value="P:lipopolysaccharide biosynthetic process"/>
    <property type="evidence" value="ECO:0007669"/>
    <property type="project" value="TreeGrafter"/>
</dbReference>
<gene>
    <name evidence="4" type="ORF">SAMN05660686_02074</name>
</gene>
<dbReference type="SUPFAM" id="SSF53756">
    <property type="entry name" value="UDP-Glycosyltransferase/glycogen phosphorylase"/>
    <property type="match status" value="1"/>
</dbReference>
<dbReference type="PANTHER" id="PTHR46401:SF2">
    <property type="entry name" value="GLYCOSYLTRANSFERASE WBBK-RELATED"/>
    <property type="match status" value="1"/>
</dbReference>
<sequence>MTVPDIHFLIPGDPATPTGGFLYDRHALEGLREAGLLAGTIRVDGPFPEGDAATLKAAETGLAAVPDGHRVIVDGLAYTALAPVLARLRIIALVHHPLGDETGLSPQDRERWLRAELDALAHARHILVTSRTTRGRLTELGIDSGRVTAVVPGVDPVCDLGFRDSRAPGPLRLLCVATLIPRKAQHLLLEALAPLADRDWHLTLVGEARDAAYAQRLRTLTEGTSLSGRITLTGAVDDAALADHWRRADAFVFPSLHEGWGIAPVEAVRWGLPVITSDAGALPESVPEAGRVMVPAGDVPALRAALARLLDDPIHRTALAEGARSAAAGLRSWAEMRAEFASVAEGLA</sequence>
<dbReference type="Pfam" id="PF00534">
    <property type="entry name" value="Glycos_transf_1"/>
    <property type="match status" value="1"/>
</dbReference>
<dbReference type="EMBL" id="FNBW01000005">
    <property type="protein sequence ID" value="SDF68887.1"/>
    <property type="molecule type" value="Genomic_DNA"/>
</dbReference>
<keyword evidence="1 4" id="KW-0808">Transferase</keyword>